<protein>
    <recommendedName>
        <fullName evidence="6">Large ribosomal subunit protein uL23</fullName>
    </recommendedName>
</protein>
<name>A0ABV6YWX7_UNCC1</name>
<comment type="caution">
    <text evidence="8">The sequence shown here is derived from an EMBL/GenBank/DDBJ whole genome shotgun (WGS) entry which is preliminary data.</text>
</comment>
<evidence type="ECO:0000256" key="1">
    <source>
        <dbReference type="ARBA" id="ARBA00006700"/>
    </source>
</evidence>
<dbReference type="InterPro" id="IPR012677">
    <property type="entry name" value="Nucleotide-bd_a/b_plait_sf"/>
</dbReference>
<dbReference type="HAMAP" id="MF_01369_B">
    <property type="entry name" value="Ribosomal_uL23_B"/>
    <property type="match status" value="1"/>
</dbReference>
<evidence type="ECO:0000256" key="6">
    <source>
        <dbReference type="HAMAP-Rule" id="MF_01369"/>
    </source>
</evidence>
<dbReference type="NCBIfam" id="NF004366">
    <property type="entry name" value="PRK05738.3-2"/>
    <property type="match status" value="1"/>
</dbReference>
<dbReference type="Pfam" id="PF00276">
    <property type="entry name" value="Ribosomal_L23"/>
    <property type="match status" value="1"/>
</dbReference>
<evidence type="ECO:0000256" key="2">
    <source>
        <dbReference type="ARBA" id="ARBA00022730"/>
    </source>
</evidence>
<organism evidence="8 9">
    <name type="scientific">candidate division CSSED10-310 bacterium</name>
    <dbReference type="NCBI Taxonomy" id="2855610"/>
    <lineage>
        <taxon>Bacteria</taxon>
        <taxon>Bacteria division CSSED10-310</taxon>
    </lineage>
</organism>
<dbReference type="PANTHER" id="PTHR11620">
    <property type="entry name" value="60S RIBOSOMAL PROTEIN L23A"/>
    <property type="match status" value="1"/>
</dbReference>
<proteinExistence type="inferred from homology"/>
<comment type="similarity">
    <text evidence="1 6 7">Belongs to the universal ribosomal protein uL23 family.</text>
</comment>
<evidence type="ECO:0000313" key="8">
    <source>
        <dbReference type="EMBL" id="MFC1850706.1"/>
    </source>
</evidence>
<gene>
    <name evidence="6 8" type="primary">rplW</name>
    <name evidence="8" type="ORF">ACFL27_10985</name>
</gene>
<sequence length="96" mass="11157">MEDPYKILIQPLITEKSTRLKDDSNKLMFKVHRDANKIEIKKAIESLFKVTVLRVNTLNMKGKVKRLGYNKGKRPDWKKAVVTLAAEDHIDFFEAV</sequence>
<comment type="function">
    <text evidence="6">One of the early assembly proteins it binds 23S rRNA. One of the proteins that surrounds the polypeptide exit tunnel on the outside of the ribosome. Forms the main docking site for trigger factor binding to the ribosome.</text>
</comment>
<accession>A0ABV6YWX7</accession>
<dbReference type="PROSITE" id="PS00050">
    <property type="entry name" value="RIBOSOMAL_L23"/>
    <property type="match status" value="1"/>
</dbReference>
<dbReference type="Proteomes" id="UP001594351">
    <property type="component" value="Unassembled WGS sequence"/>
</dbReference>
<evidence type="ECO:0000256" key="5">
    <source>
        <dbReference type="ARBA" id="ARBA00023274"/>
    </source>
</evidence>
<evidence type="ECO:0000256" key="3">
    <source>
        <dbReference type="ARBA" id="ARBA00022884"/>
    </source>
</evidence>
<reference evidence="8 9" key="1">
    <citation type="submission" date="2024-09" db="EMBL/GenBank/DDBJ databases">
        <title>Laminarin stimulates single cell rates of sulfate reduction while oxygen inhibits transcriptomic activity in coastal marine sediment.</title>
        <authorList>
            <person name="Lindsay M."/>
            <person name="Orcutt B."/>
            <person name="Emerson D."/>
            <person name="Stepanauskas R."/>
            <person name="D'Angelo T."/>
        </authorList>
    </citation>
    <scope>NUCLEOTIDE SEQUENCE [LARGE SCALE GENOMIC DNA]</scope>
    <source>
        <strain evidence="8">SAG AM-311-K15</strain>
    </source>
</reference>
<dbReference type="InterPro" id="IPR013025">
    <property type="entry name" value="Ribosomal_uL23-like"/>
</dbReference>
<dbReference type="NCBIfam" id="NF004363">
    <property type="entry name" value="PRK05738.2-4"/>
    <property type="match status" value="1"/>
</dbReference>
<dbReference type="Gene3D" id="3.30.70.330">
    <property type="match status" value="1"/>
</dbReference>
<keyword evidence="4 6" id="KW-0689">Ribosomal protein</keyword>
<evidence type="ECO:0000256" key="4">
    <source>
        <dbReference type="ARBA" id="ARBA00022980"/>
    </source>
</evidence>
<keyword evidence="3 6" id="KW-0694">RNA-binding</keyword>
<dbReference type="SUPFAM" id="SSF54189">
    <property type="entry name" value="Ribosomal proteins S24e, L23 and L15e"/>
    <property type="match status" value="1"/>
</dbReference>
<evidence type="ECO:0000256" key="7">
    <source>
        <dbReference type="RuleBase" id="RU003934"/>
    </source>
</evidence>
<keyword evidence="2 6" id="KW-0699">rRNA-binding</keyword>
<dbReference type="NCBIfam" id="NF004359">
    <property type="entry name" value="PRK05738.1-3"/>
    <property type="match status" value="1"/>
</dbReference>
<keyword evidence="9" id="KW-1185">Reference proteome</keyword>
<dbReference type="InterPro" id="IPR012678">
    <property type="entry name" value="Ribosomal_uL23/eL15/eS24_sf"/>
</dbReference>
<evidence type="ECO:0000313" key="9">
    <source>
        <dbReference type="Proteomes" id="UP001594351"/>
    </source>
</evidence>
<dbReference type="GO" id="GO:0005840">
    <property type="term" value="C:ribosome"/>
    <property type="evidence" value="ECO:0007669"/>
    <property type="project" value="UniProtKB-KW"/>
</dbReference>
<comment type="subunit">
    <text evidence="6">Part of the 50S ribosomal subunit. Contacts protein L29, and trigger factor when it is bound to the ribosome.</text>
</comment>
<dbReference type="EMBL" id="JBHPBY010000118">
    <property type="protein sequence ID" value="MFC1850706.1"/>
    <property type="molecule type" value="Genomic_DNA"/>
</dbReference>
<keyword evidence="5 6" id="KW-0687">Ribonucleoprotein</keyword>
<dbReference type="InterPro" id="IPR001014">
    <property type="entry name" value="Ribosomal_uL23_CS"/>
</dbReference>